<dbReference type="AlphaFoldDB" id="A0A6H5HGF9"/>
<dbReference type="Proteomes" id="UP000479000">
    <property type="component" value="Unassembled WGS sequence"/>
</dbReference>
<organism evidence="1 2">
    <name type="scientific">Nesidiocoris tenuis</name>
    <dbReference type="NCBI Taxonomy" id="355587"/>
    <lineage>
        <taxon>Eukaryota</taxon>
        <taxon>Metazoa</taxon>
        <taxon>Ecdysozoa</taxon>
        <taxon>Arthropoda</taxon>
        <taxon>Hexapoda</taxon>
        <taxon>Insecta</taxon>
        <taxon>Pterygota</taxon>
        <taxon>Neoptera</taxon>
        <taxon>Paraneoptera</taxon>
        <taxon>Hemiptera</taxon>
        <taxon>Heteroptera</taxon>
        <taxon>Panheteroptera</taxon>
        <taxon>Cimicomorpha</taxon>
        <taxon>Miridae</taxon>
        <taxon>Dicyphina</taxon>
        <taxon>Nesidiocoris</taxon>
    </lineage>
</organism>
<protein>
    <submittedName>
        <fullName evidence="1">Uncharacterized protein</fullName>
    </submittedName>
</protein>
<dbReference type="EMBL" id="CADCXU010028292">
    <property type="protein sequence ID" value="CAB0015015.1"/>
    <property type="molecule type" value="Genomic_DNA"/>
</dbReference>
<reference evidence="1 2" key="1">
    <citation type="submission" date="2020-02" db="EMBL/GenBank/DDBJ databases">
        <authorList>
            <person name="Ferguson B K."/>
        </authorList>
    </citation>
    <scope>NUCLEOTIDE SEQUENCE [LARGE SCALE GENOMIC DNA]</scope>
</reference>
<evidence type="ECO:0000313" key="1">
    <source>
        <dbReference type="EMBL" id="CAB0015015.1"/>
    </source>
</evidence>
<sequence>MLVTVPLITKGMRRKMSILRFRSRKNSLVRTYRSLQESRSVYLFLGPKSDKI</sequence>
<proteinExistence type="predicted"/>
<name>A0A6H5HGF9_9HEMI</name>
<accession>A0A6H5HGF9</accession>
<evidence type="ECO:0000313" key="2">
    <source>
        <dbReference type="Proteomes" id="UP000479000"/>
    </source>
</evidence>
<gene>
    <name evidence="1" type="ORF">NTEN_LOCUS19412</name>
</gene>
<feature type="non-terminal residue" evidence="1">
    <location>
        <position position="1"/>
    </location>
</feature>
<keyword evidence="2" id="KW-1185">Reference proteome</keyword>
<feature type="non-terminal residue" evidence="1">
    <location>
        <position position="52"/>
    </location>
</feature>